<dbReference type="Gene3D" id="1.10.260.40">
    <property type="entry name" value="lambda repressor-like DNA-binding domains"/>
    <property type="match status" value="1"/>
</dbReference>
<dbReference type="Proteomes" id="UP000623250">
    <property type="component" value="Unassembled WGS sequence"/>
</dbReference>
<reference evidence="2 3" key="1">
    <citation type="submission" date="2020-12" db="EMBL/GenBank/DDBJ databases">
        <title>Revised draft genomes of Rhodomicrobium vannielii ATCC 17100 and Rhodomicrobium udaipurense JA643.</title>
        <authorList>
            <person name="Conners E.M."/>
            <person name="Davenport E.J."/>
            <person name="Bose A."/>
        </authorList>
    </citation>
    <scope>NUCLEOTIDE SEQUENCE [LARGE SCALE GENOMIC DNA]</scope>
    <source>
        <strain evidence="2 3">JA643</strain>
    </source>
</reference>
<proteinExistence type="predicted"/>
<sequence>MARAALKISIVEVSKATGIDKSTIVRTEAGGNALYSTMVKLQGYLESQGVEFLDAIEGERGAGVALKWGVEPSRRSDGEDEKTSRDGGNGIKALHPEVAEFWAARPAAFARLSEEGRRAISEAALGDPRALDDLASRP</sequence>
<evidence type="ECO:0000256" key="1">
    <source>
        <dbReference type="SAM" id="MobiDB-lite"/>
    </source>
</evidence>
<protein>
    <submittedName>
        <fullName evidence="2">XRE family transcriptional regulator</fullName>
    </submittedName>
</protein>
<feature type="region of interest" description="Disordered" evidence="1">
    <location>
        <begin position="69"/>
        <end position="91"/>
    </location>
</feature>
<feature type="compositionally biased region" description="Basic and acidic residues" evidence="1">
    <location>
        <begin position="72"/>
        <end position="85"/>
    </location>
</feature>
<organism evidence="2 3">
    <name type="scientific">Rhodomicrobium udaipurense</name>
    <dbReference type="NCBI Taxonomy" id="1202716"/>
    <lineage>
        <taxon>Bacteria</taxon>
        <taxon>Pseudomonadati</taxon>
        <taxon>Pseudomonadota</taxon>
        <taxon>Alphaproteobacteria</taxon>
        <taxon>Hyphomicrobiales</taxon>
        <taxon>Hyphomicrobiaceae</taxon>
        <taxon>Rhodomicrobium</taxon>
    </lineage>
</organism>
<dbReference type="EMBL" id="JAEMUK010000003">
    <property type="protein sequence ID" value="MBJ7542255.1"/>
    <property type="molecule type" value="Genomic_DNA"/>
</dbReference>
<name>A0A8I1GFD6_9HYPH</name>
<evidence type="ECO:0000313" key="3">
    <source>
        <dbReference type="Proteomes" id="UP000623250"/>
    </source>
</evidence>
<keyword evidence="3" id="KW-1185">Reference proteome</keyword>
<comment type="caution">
    <text evidence="2">The sequence shown here is derived from an EMBL/GenBank/DDBJ whole genome shotgun (WGS) entry which is preliminary data.</text>
</comment>
<evidence type="ECO:0000313" key="2">
    <source>
        <dbReference type="EMBL" id="MBJ7542255.1"/>
    </source>
</evidence>
<dbReference type="AlphaFoldDB" id="A0A8I1GFD6"/>
<gene>
    <name evidence="2" type="ORF">JDN41_01625</name>
</gene>
<dbReference type="GO" id="GO:0003677">
    <property type="term" value="F:DNA binding"/>
    <property type="evidence" value="ECO:0007669"/>
    <property type="project" value="InterPro"/>
</dbReference>
<dbReference type="InterPro" id="IPR010982">
    <property type="entry name" value="Lambda_DNA-bd_dom_sf"/>
</dbReference>
<accession>A0A8I1GFD6</accession>